<dbReference type="PANTHER" id="PTHR43537:SF45">
    <property type="entry name" value="GNTR FAMILY REGULATORY PROTEIN"/>
    <property type="match status" value="1"/>
</dbReference>
<keyword evidence="6" id="KW-1185">Reference proteome</keyword>
<dbReference type="SMART" id="SM00895">
    <property type="entry name" value="FCD"/>
    <property type="match status" value="1"/>
</dbReference>
<evidence type="ECO:0000313" key="5">
    <source>
        <dbReference type="EMBL" id="QTA82170.1"/>
    </source>
</evidence>
<name>A0A975GI20_9BACT</name>
<evidence type="ECO:0000256" key="3">
    <source>
        <dbReference type="ARBA" id="ARBA00023163"/>
    </source>
</evidence>
<sequence>MKGQKNLTLAAYDSIKDMMFNYDIVPGQRLVFVDLAKQLGVSRTPVNNALSILAKEGYLDFVPNQGYSVHKLTKDEAESLYEIREIIEVGTIGKAIRQMTDEKLKIFENKKQMVVKSITDRVHRKIFILDTEFHASIIEMIENPYLTEKYREVCQKIFLRHRIEDLRMERMNEIVNEHEQLYKAISIKDVDWAKELIKTHHGNAKKNLFAIIFQKENGKTV</sequence>
<dbReference type="Pfam" id="PF00392">
    <property type="entry name" value="GntR"/>
    <property type="match status" value="1"/>
</dbReference>
<keyword evidence="3" id="KW-0804">Transcription</keyword>
<evidence type="ECO:0000256" key="1">
    <source>
        <dbReference type="ARBA" id="ARBA00023015"/>
    </source>
</evidence>
<keyword evidence="2" id="KW-0238">DNA-binding</keyword>
<keyword evidence="1" id="KW-0805">Transcription regulation</keyword>
<evidence type="ECO:0000313" key="6">
    <source>
        <dbReference type="Proteomes" id="UP000663720"/>
    </source>
</evidence>
<dbReference type="PROSITE" id="PS50949">
    <property type="entry name" value="HTH_GNTR"/>
    <property type="match status" value="1"/>
</dbReference>
<dbReference type="SUPFAM" id="SSF48008">
    <property type="entry name" value="GntR ligand-binding domain-like"/>
    <property type="match status" value="1"/>
</dbReference>
<dbReference type="AlphaFoldDB" id="A0A975GI20"/>
<proteinExistence type="predicted"/>
<reference evidence="5" key="1">
    <citation type="journal article" date="2021" name="Microb. Physiol.">
        <title>Proteogenomic Insights into the Physiology of Marine, Sulfate-Reducing, Filamentous Desulfonema limicola and Desulfonema magnum.</title>
        <authorList>
            <person name="Schnaars V."/>
            <person name="Wohlbrand L."/>
            <person name="Scheve S."/>
            <person name="Hinrichs C."/>
            <person name="Reinhardt R."/>
            <person name="Rabus R."/>
        </authorList>
    </citation>
    <scope>NUCLEOTIDE SEQUENCE</scope>
    <source>
        <strain evidence="5">5ac10</strain>
    </source>
</reference>
<organism evidence="5 6">
    <name type="scientific">Desulfonema limicola</name>
    <dbReference type="NCBI Taxonomy" id="45656"/>
    <lineage>
        <taxon>Bacteria</taxon>
        <taxon>Pseudomonadati</taxon>
        <taxon>Thermodesulfobacteriota</taxon>
        <taxon>Desulfobacteria</taxon>
        <taxon>Desulfobacterales</taxon>
        <taxon>Desulfococcaceae</taxon>
        <taxon>Desulfonema</taxon>
    </lineage>
</organism>
<dbReference type="EMBL" id="CP061799">
    <property type="protein sequence ID" value="QTA82170.1"/>
    <property type="molecule type" value="Genomic_DNA"/>
</dbReference>
<dbReference type="CDD" id="cd07377">
    <property type="entry name" value="WHTH_GntR"/>
    <property type="match status" value="1"/>
</dbReference>
<dbReference type="InterPro" id="IPR008920">
    <property type="entry name" value="TF_FadR/GntR_C"/>
</dbReference>
<gene>
    <name evidence="5" type="ORF">dnl_45390</name>
</gene>
<dbReference type="InterPro" id="IPR036388">
    <property type="entry name" value="WH-like_DNA-bd_sf"/>
</dbReference>
<dbReference type="SMART" id="SM00345">
    <property type="entry name" value="HTH_GNTR"/>
    <property type="match status" value="1"/>
</dbReference>
<dbReference type="Pfam" id="PF07729">
    <property type="entry name" value="FCD"/>
    <property type="match status" value="1"/>
</dbReference>
<dbReference type="Proteomes" id="UP000663720">
    <property type="component" value="Chromosome"/>
</dbReference>
<dbReference type="InterPro" id="IPR011711">
    <property type="entry name" value="GntR_C"/>
</dbReference>
<feature type="domain" description="HTH gntR-type" evidence="4">
    <location>
        <begin position="5"/>
        <end position="72"/>
    </location>
</feature>
<dbReference type="KEGG" id="dli:dnl_45390"/>
<dbReference type="SUPFAM" id="SSF46785">
    <property type="entry name" value="Winged helix' DNA-binding domain"/>
    <property type="match status" value="1"/>
</dbReference>
<evidence type="ECO:0000259" key="4">
    <source>
        <dbReference type="PROSITE" id="PS50949"/>
    </source>
</evidence>
<dbReference type="PANTHER" id="PTHR43537">
    <property type="entry name" value="TRANSCRIPTIONAL REGULATOR, GNTR FAMILY"/>
    <property type="match status" value="1"/>
</dbReference>
<dbReference type="Gene3D" id="1.10.10.10">
    <property type="entry name" value="Winged helix-like DNA-binding domain superfamily/Winged helix DNA-binding domain"/>
    <property type="match status" value="1"/>
</dbReference>
<dbReference type="Gene3D" id="1.20.120.530">
    <property type="entry name" value="GntR ligand-binding domain-like"/>
    <property type="match status" value="1"/>
</dbReference>
<dbReference type="GO" id="GO:0003700">
    <property type="term" value="F:DNA-binding transcription factor activity"/>
    <property type="evidence" value="ECO:0007669"/>
    <property type="project" value="InterPro"/>
</dbReference>
<dbReference type="InterPro" id="IPR000524">
    <property type="entry name" value="Tscrpt_reg_HTH_GntR"/>
</dbReference>
<dbReference type="GO" id="GO:0003677">
    <property type="term" value="F:DNA binding"/>
    <property type="evidence" value="ECO:0007669"/>
    <property type="project" value="UniProtKB-KW"/>
</dbReference>
<protein>
    <submittedName>
        <fullName evidence="5">GntR family transcriptional regulator</fullName>
    </submittedName>
</protein>
<dbReference type="InterPro" id="IPR036390">
    <property type="entry name" value="WH_DNA-bd_sf"/>
</dbReference>
<evidence type="ECO:0000256" key="2">
    <source>
        <dbReference type="ARBA" id="ARBA00023125"/>
    </source>
</evidence>
<accession>A0A975GI20</accession>